<accession>A0A2G5CRY7</accession>
<gene>
    <name evidence="6" type="ORF">AQUCO_03900162v1</name>
</gene>
<protein>
    <recommendedName>
        <fullName evidence="5">NAC domain-containing protein</fullName>
    </recommendedName>
</protein>
<dbReference type="PANTHER" id="PTHR31719">
    <property type="entry name" value="NAC TRANSCRIPTION FACTOR 56"/>
    <property type="match status" value="1"/>
</dbReference>
<keyword evidence="3" id="KW-0804">Transcription</keyword>
<dbReference type="EMBL" id="KZ305056">
    <property type="protein sequence ID" value="PIA34065.1"/>
    <property type="molecule type" value="Genomic_DNA"/>
</dbReference>
<evidence type="ECO:0000313" key="7">
    <source>
        <dbReference type="Proteomes" id="UP000230069"/>
    </source>
</evidence>
<evidence type="ECO:0000256" key="1">
    <source>
        <dbReference type="ARBA" id="ARBA00023015"/>
    </source>
</evidence>
<keyword evidence="7" id="KW-1185">Reference proteome</keyword>
<sequence length="149" mass="17228">MMNMQLHLKMMNMQLIHPVGLGLPPGYLFRPSPQELIQYYLYKKLVGEEILPEVIVNKDLYGSNAVAPWELLEGCSKDEELYYFTLVKKKHGGKNIERVTKDGKWKMDNNKPVQDFDGKVIGYKTTLTLIVDENKFDKTHVAKMELDHA</sequence>
<keyword evidence="2" id="KW-0238">DNA-binding</keyword>
<dbReference type="PANTHER" id="PTHR31719:SF43">
    <property type="entry name" value="NAC TRANSCRIPTION FACTOR 56"/>
    <property type="match status" value="1"/>
</dbReference>
<dbReference type="InParanoid" id="A0A2G5CRY7"/>
<proteinExistence type="predicted"/>
<dbReference type="SUPFAM" id="SSF101941">
    <property type="entry name" value="NAC domain"/>
    <property type="match status" value="1"/>
</dbReference>
<evidence type="ECO:0000256" key="3">
    <source>
        <dbReference type="ARBA" id="ARBA00023163"/>
    </source>
</evidence>
<dbReference type="STRING" id="218851.A0A2G5CRY7"/>
<feature type="domain" description="NAC" evidence="5">
    <location>
        <begin position="23"/>
        <end position="149"/>
    </location>
</feature>
<dbReference type="InterPro" id="IPR003441">
    <property type="entry name" value="NAC-dom"/>
</dbReference>
<dbReference type="Proteomes" id="UP000230069">
    <property type="component" value="Unassembled WGS sequence"/>
</dbReference>
<dbReference type="PROSITE" id="PS51005">
    <property type="entry name" value="NAC"/>
    <property type="match status" value="1"/>
</dbReference>
<dbReference type="AlphaFoldDB" id="A0A2G5CRY7"/>
<reference evidence="6 7" key="1">
    <citation type="submission" date="2017-09" db="EMBL/GenBank/DDBJ databases">
        <title>WGS assembly of Aquilegia coerulea Goldsmith.</title>
        <authorList>
            <person name="Hodges S."/>
            <person name="Kramer E."/>
            <person name="Nordborg M."/>
            <person name="Tomkins J."/>
            <person name="Borevitz J."/>
            <person name="Derieg N."/>
            <person name="Yan J."/>
            <person name="Mihaltcheva S."/>
            <person name="Hayes R.D."/>
            <person name="Rokhsar D."/>
        </authorList>
    </citation>
    <scope>NUCLEOTIDE SEQUENCE [LARGE SCALE GENOMIC DNA]</scope>
    <source>
        <strain evidence="7">cv. Goldsmith</strain>
    </source>
</reference>
<evidence type="ECO:0000256" key="4">
    <source>
        <dbReference type="ARBA" id="ARBA00023242"/>
    </source>
</evidence>
<dbReference type="GO" id="GO:0003677">
    <property type="term" value="F:DNA binding"/>
    <property type="evidence" value="ECO:0007669"/>
    <property type="project" value="UniProtKB-KW"/>
</dbReference>
<keyword evidence="1" id="KW-0805">Transcription regulation</keyword>
<evidence type="ECO:0000256" key="2">
    <source>
        <dbReference type="ARBA" id="ARBA00023125"/>
    </source>
</evidence>
<name>A0A2G5CRY7_AQUCA</name>
<dbReference type="Gene3D" id="2.170.150.80">
    <property type="entry name" value="NAC domain"/>
    <property type="match status" value="1"/>
</dbReference>
<dbReference type="GO" id="GO:0006355">
    <property type="term" value="P:regulation of DNA-templated transcription"/>
    <property type="evidence" value="ECO:0007669"/>
    <property type="project" value="InterPro"/>
</dbReference>
<dbReference type="OrthoDB" id="774757at2759"/>
<dbReference type="Pfam" id="PF02365">
    <property type="entry name" value="NAM"/>
    <property type="match status" value="1"/>
</dbReference>
<keyword evidence="4" id="KW-0539">Nucleus</keyword>
<evidence type="ECO:0000259" key="5">
    <source>
        <dbReference type="PROSITE" id="PS51005"/>
    </source>
</evidence>
<dbReference type="InterPro" id="IPR036093">
    <property type="entry name" value="NAC_dom_sf"/>
</dbReference>
<evidence type="ECO:0000313" key="6">
    <source>
        <dbReference type="EMBL" id="PIA34065.1"/>
    </source>
</evidence>
<organism evidence="6 7">
    <name type="scientific">Aquilegia coerulea</name>
    <name type="common">Rocky mountain columbine</name>
    <dbReference type="NCBI Taxonomy" id="218851"/>
    <lineage>
        <taxon>Eukaryota</taxon>
        <taxon>Viridiplantae</taxon>
        <taxon>Streptophyta</taxon>
        <taxon>Embryophyta</taxon>
        <taxon>Tracheophyta</taxon>
        <taxon>Spermatophyta</taxon>
        <taxon>Magnoliopsida</taxon>
        <taxon>Ranunculales</taxon>
        <taxon>Ranunculaceae</taxon>
        <taxon>Thalictroideae</taxon>
        <taxon>Aquilegia</taxon>
    </lineage>
</organism>